<name>A0ABV3K6S7_STRON</name>
<evidence type="ECO:0000256" key="3">
    <source>
        <dbReference type="ARBA" id="ARBA00022989"/>
    </source>
</evidence>
<feature type="transmembrane region" description="Helical" evidence="5">
    <location>
        <begin position="59"/>
        <end position="84"/>
    </location>
</feature>
<dbReference type="Proteomes" id="UP001552594">
    <property type="component" value="Unassembled WGS sequence"/>
</dbReference>
<comment type="caution">
    <text evidence="6">The sequence shown here is derived from an EMBL/GenBank/DDBJ whole genome shotgun (WGS) entry which is preliminary data.</text>
</comment>
<feature type="transmembrane region" description="Helical" evidence="5">
    <location>
        <begin position="96"/>
        <end position="114"/>
    </location>
</feature>
<dbReference type="EMBL" id="JBFAUK010000041">
    <property type="protein sequence ID" value="MEV5510861.1"/>
    <property type="molecule type" value="Genomic_DNA"/>
</dbReference>
<keyword evidence="3 5" id="KW-1133">Transmembrane helix</keyword>
<dbReference type="CDD" id="cd09319">
    <property type="entry name" value="TDT_like_1"/>
    <property type="match status" value="1"/>
</dbReference>
<protein>
    <submittedName>
        <fullName evidence="6">Tellurite resistance/C4-dicarboxylate transporter family protein</fullName>
    </submittedName>
</protein>
<accession>A0ABV3K6S7</accession>
<proteinExistence type="predicted"/>
<dbReference type="InterPro" id="IPR004695">
    <property type="entry name" value="SLAC1/Mae1/Ssu1/TehA"/>
</dbReference>
<dbReference type="Gene3D" id="1.50.10.150">
    <property type="entry name" value="Voltage-dependent anion channel"/>
    <property type="match status" value="1"/>
</dbReference>
<evidence type="ECO:0000256" key="4">
    <source>
        <dbReference type="ARBA" id="ARBA00023136"/>
    </source>
</evidence>
<comment type="subcellular location">
    <subcellularLocation>
        <location evidence="1">Membrane</location>
        <topology evidence="1">Multi-pass membrane protein</topology>
    </subcellularLocation>
</comment>
<evidence type="ECO:0000256" key="1">
    <source>
        <dbReference type="ARBA" id="ARBA00004141"/>
    </source>
</evidence>
<dbReference type="Pfam" id="PF03595">
    <property type="entry name" value="SLAC1"/>
    <property type="match status" value="1"/>
</dbReference>
<gene>
    <name evidence="6" type="ORF">AB0L16_31320</name>
</gene>
<organism evidence="6 7">
    <name type="scientific">Streptomyces orinoci</name>
    <name type="common">Streptoverticillium orinoci</name>
    <dbReference type="NCBI Taxonomy" id="67339"/>
    <lineage>
        <taxon>Bacteria</taxon>
        <taxon>Bacillati</taxon>
        <taxon>Actinomycetota</taxon>
        <taxon>Actinomycetes</taxon>
        <taxon>Kitasatosporales</taxon>
        <taxon>Streptomycetaceae</taxon>
        <taxon>Streptomyces</taxon>
    </lineage>
</organism>
<reference evidence="6 7" key="1">
    <citation type="submission" date="2024-06" db="EMBL/GenBank/DDBJ databases">
        <title>The Natural Products Discovery Center: Release of the First 8490 Sequenced Strains for Exploring Actinobacteria Biosynthetic Diversity.</title>
        <authorList>
            <person name="Kalkreuter E."/>
            <person name="Kautsar S.A."/>
            <person name="Yang D."/>
            <person name="Bader C.D."/>
            <person name="Teijaro C.N."/>
            <person name="Fluegel L."/>
            <person name="Davis C.M."/>
            <person name="Simpson J.R."/>
            <person name="Lauterbach L."/>
            <person name="Steele A.D."/>
            <person name="Gui C."/>
            <person name="Meng S."/>
            <person name="Li G."/>
            <person name="Viehrig K."/>
            <person name="Ye F."/>
            <person name="Su P."/>
            <person name="Kiefer A.F."/>
            <person name="Nichols A."/>
            <person name="Cepeda A.J."/>
            <person name="Yan W."/>
            <person name="Fan B."/>
            <person name="Jiang Y."/>
            <person name="Adhikari A."/>
            <person name="Zheng C.-J."/>
            <person name="Schuster L."/>
            <person name="Cowan T.M."/>
            <person name="Smanski M.J."/>
            <person name="Chevrette M.G."/>
            <person name="De Carvalho L.P.S."/>
            <person name="Shen B."/>
        </authorList>
    </citation>
    <scope>NUCLEOTIDE SEQUENCE [LARGE SCALE GENOMIC DNA]</scope>
    <source>
        <strain evidence="6 7">NPDC052347</strain>
    </source>
</reference>
<evidence type="ECO:0000313" key="7">
    <source>
        <dbReference type="Proteomes" id="UP001552594"/>
    </source>
</evidence>
<feature type="transmembrane region" description="Helical" evidence="5">
    <location>
        <begin position="27"/>
        <end position="47"/>
    </location>
</feature>
<keyword evidence="2 5" id="KW-0812">Transmembrane</keyword>
<feature type="transmembrane region" description="Helical" evidence="5">
    <location>
        <begin position="192"/>
        <end position="222"/>
    </location>
</feature>
<dbReference type="RefSeq" id="WP_364855391.1">
    <property type="nucleotide sequence ID" value="NZ_JBFAUK010000041.1"/>
</dbReference>
<evidence type="ECO:0000313" key="6">
    <source>
        <dbReference type="EMBL" id="MEV5510861.1"/>
    </source>
</evidence>
<keyword evidence="4 5" id="KW-0472">Membrane</keyword>
<dbReference type="InterPro" id="IPR038665">
    <property type="entry name" value="Voltage-dep_anion_channel_sf"/>
</dbReference>
<feature type="transmembrane region" description="Helical" evidence="5">
    <location>
        <begin position="126"/>
        <end position="149"/>
    </location>
</feature>
<keyword evidence="7" id="KW-1185">Reference proteome</keyword>
<sequence>MRAVESGRPPGAWRKVLAETVRDLTPGAFAFVMATGIVSLAVAAASLGRHANGPALGGLAAVCWAVGLVQYLLIAALAPARLLLEPVAPTELVTPYWIFMGAAAITVLAGARTLRTPPGSQLLPRPVVLGLSTALWSFCTWLIPLLLALGFWRHLLRHVPLRYEASLWSLVFPVGMYGAATRELARAGRWDWMAAIGAAGSWAALALWALVFLGMLAMAAMARHPSVHRAGRSG</sequence>
<evidence type="ECO:0000256" key="2">
    <source>
        <dbReference type="ARBA" id="ARBA00022692"/>
    </source>
</evidence>
<evidence type="ECO:0000256" key="5">
    <source>
        <dbReference type="SAM" id="Phobius"/>
    </source>
</evidence>